<evidence type="ECO:0000313" key="9">
    <source>
        <dbReference type="Proteomes" id="UP000663829"/>
    </source>
</evidence>
<dbReference type="GO" id="GO:0046872">
    <property type="term" value="F:metal ion binding"/>
    <property type="evidence" value="ECO:0007669"/>
    <property type="project" value="UniProtKB-KW"/>
</dbReference>
<dbReference type="OrthoDB" id="6147534at2759"/>
<evidence type="ECO:0000313" key="6">
    <source>
        <dbReference type="EMBL" id="CAF0847674.1"/>
    </source>
</evidence>
<dbReference type="PANTHER" id="PTHR45619">
    <property type="entry name" value="SERINE/THREONINE-PROTEIN PHOSPHATASE PP2A-RELATED"/>
    <property type="match status" value="1"/>
</dbReference>
<sequence length="164" mass="19192">MYNNQLILICRAHQLVQGIKFMFNDRLVTVWSAPNYCYHCGNIAGILTFHIATNYEVKLFSAVSGLEERLRAQNKNRSKKNNTFKDDKICTHTDANGILYKIGDHVYLETNKQNQPYAIGCILDFRVTRKDNVMLEVKWYFRPNELPDTVYALLMQDRNNEFSM</sequence>
<evidence type="ECO:0000313" key="5">
    <source>
        <dbReference type="EMBL" id="CAF0736451.1"/>
    </source>
</evidence>
<dbReference type="InterPro" id="IPR043151">
    <property type="entry name" value="BAH_sf"/>
</dbReference>
<accession>A0A813NC88</accession>
<dbReference type="GO" id="GO:0003682">
    <property type="term" value="F:chromatin binding"/>
    <property type="evidence" value="ECO:0007669"/>
    <property type="project" value="InterPro"/>
</dbReference>
<evidence type="ECO:0000256" key="2">
    <source>
        <dbReference type="ARBA" id="ARBA00022801"/>
    </source>
</evidence>
<dbReference type="Gene3D" id="3.60.21.10">
    <property type="match status" value="1"/>
</dbReference>
<evidence type="ECO:0000259" key="4">
    <source>
        <dbReference type="PROSITE" id="PS51038"/>
    </source>
</evidence>
<dbReference type="EMBL" id="CAJOBA010002163">
    <property type="protein sequence ID" value="CAF3632888.1"/>
    <property type="molecule type" value="Genomic_DNA"/>
</dbReference>
<evidence type="ECO:0000256" key="3">
    <source>
        <dbReference type="ARBA" id="ARBA00023211"/>
    </source>
</evidence>
<dbReference type="EMBL" id="CAJNOK010002163">
    <property type="protein sequence ID" value="CAF0847674.1"/>
    <property type="molecule type" value="Genomic_DNA"/>
</dbReference>
<comment type="caution">
    <text evidence="5">The sequence shown here is derived from an EMBL/GenBank/DDBJ whole genome shotgun (WGS) entry which is preliminary data.</text>
</comment>
<gene>
    <name evidence="5" type="ORF">GPM918_LOCUS9</name>
    <name evidence="6" type="ORF">OVA965_LOCUS6976</name>
    <name evidence="7" type="ORF">SRO942_LOCUS10</name>
    <name evidence="8" type="ORF">TMI583_LOCUS6972</name>
</gene>
<feature type="domain" description="BAH" evidence="4">
    <location>
        <begin position="98"/>
        <end position="164"/>
    </location>
</feature>
<protein>
    <recommendedName>
        <fullName evidence="4">BAH domain-containing protein</fullName>
    </recommendedName>
</protein>
<dbReference type="PRINTS" id="PR00114">
    <property type="entry name" value="STPHPHTASE"/>
</dbReference>
<name>A0A813NC88_9BILA</name>
<keyword evidence="9" id="KW-1185">Reference proteome</keyword>
<dbReference type="InterPro" id="IPR001025">
    <property type="entry name" value="BAH_dom"/>
</dbReference>
<evidence type="ECO:0000313" key="7">
    <source>
        <dbReference type="EMBL" id="CAF3514384.1"/>
    </source>
</evidence>
<proteinExistence type="predicted"/>
<dbReference type="GO" id="GO:0004722">
    <property type="term" value="F:protein serine/threonine phosphatase activity"/>
    <property type="evidence" value="ECO:0007669"/>
    <property type="project" value="InterPro"/>
</dbReference>
<dbReference type="Proteomes" id="UP000682733">
    <property type="component" value="Unassembled WGS sequence"/>
</dbReference>
<keyword evidence="3" id="KW-0464">Manganese</keyword>
<keyword evidence="2" id="KW-0378">Hydrolase</keyword>
<dbReference type="Pfam" id="PF01426">
    <property type="entry name" value="BAH"/>
    <property type="match status" value="1"/>
</dbReference>
<dbReference type="EMBL" id="CAJOBC010000001">
    <property type="protein sequence ID" value="CAF3514384.1"/>
    <property type="molecule type" value="Genomic_DNA"/>
</dbReference>
<dbReference type="Proteomes" id="UP000663829">
    <property type="component" value="Unassembled WGS sequence"/>
</dbReference>
<dbReference type="Proteomes" id="UP000677228">
    <property type="component" value="Unassembled WGS sequence"/>
</dbReference>
<evidence type="ECO:0000313" key="8">
    <source>
        <dbReference type="EMBL" id="CAF3632888.1"/>
    </source>
</evidence>
<dbReference type="Proteomes" id="UP000681722">
    <property type="component" value="Unassembled WGS sequence"/>
</dbReference>
<dbReference type="SUPFAM" id="SSF56300">
    <property type="entry name" value="Metallo-dependent phosphatases"/>
    <property type="match status" value="1"/>
</dbReference>
<evidence type="ECO:0000256" key="1">
    <source>
        <dbReference type="ARBA" id="ARBA00022723"/>
    </source>
</evidence>
<organism evidence="5 9">
    <name type="scientific">Didymodactylos carnosus</name>
    <dbReference type="NCBI Taxonomy" id="1234261"/>
    <lineage>
        <taxon>Eukaryota</taxon>
        <taxon>Metazoa</taxon>
        <taxon>Spiralia</taxon>
        <taxon>Gnathifera</taxon>
        <taxon>Rotifera</taxon>
        <taxon>Eurotatoria</taxon>
        <taxon>Bdelloidea</taxon>
        <taxon>Philodinida</taxon>
        <taxon>Philodinidae</taxon>
        <taxon>Didymodactylos</taxon>
    </lineage>
</organism>
<dbReference type="InterPro" id="IPR006186">
    <property type="entry name" value="Ser/Thr-sp_prot-phosphatase"/>
</dbReference>
<dbReference type="Gene3D" id="2.30.30.490">
    <property type="match status" value="1"/>
</dbReference>
<dbReference type="PROSITE" id="PS51038">
    <property type="entry name" value="BAH"/>
    <property type="match status" value="1"/>
</dbReference>
<dbReference type="AlphaFoldDB" id="A0A813NC88"/>
<dbReference type="InterPro" id="IPR029052">
    <property type="entry name" value="Metallo-depent_PP-like"/>
</dbReference>
<keyword evidence="1" id="KW-0479">Metal-binding</keyword>
<reference evidence="5" key="1">
    <citation type="submission" date="2021-02" db="EMBL/GenBank/DDBJ databases">
        <authorList>
            <person name="Nowell W R."/>
        </authorList>
    </citation>
    <scope>NUCLEOTIDE SEQUENCE</scope>
</reference>
<dbReference type="InterPro" id="IPR047129">
    <property type="entry name" value="PPA2-like"/>
</dbReference>
<dbReference type="EMBL" id="CAJNOQ010000001">
    <property type="protein sequence ID" value="CAF0736451.1"/>
    <property type="molecule type" value="Genomic_DNA"/>
</dbReference>